<dbReference type="Proteomes" id="UP000249524">
    <property type="component" value="Unassembled WGS sequence"/>
</dbReference>
<reference evidence="1 2" key="1">
    <citation type="submission" date="2018-05" db="EMBL/GenBank/DDBJ databases">
        <authorList>
            <person name="Lanie J.A."/>
            <person name="Ng W.-L."/>
            <person name="Kazmierczak K.M."/>
            <person name="Andrzejewski T.M."/>
            <person name="Davidsen T.M."/>
            <person name="Wayne K.J."/>
            <person name="Tettelin H."/>
            <person name="Glass J.I."/>
            <person name="Rusch D."/>
            <person name="Podicherti R."/>
            <person name="Tsui H.-C.T."/>
            <person name="Winkler M.E."/>
        </authorList>
    </citation>
    <scope>NUCLEOTIDE SEQUENCE [LARGE SCALE GENOMIC DNA]</scope>
    <source>
        <strain evidence="1 2">BUT-10</strain>
    </source>
</reference>
<organism evidence="1 2">
    <name type="scientific">Phenylobacterium kunshanense</name>
    <dbReference type="NCBI Taxonomy" id="1445034"/>
    <lineage>
        <taxon>Bacteria</taxon>
        <taxon>Pseudomonadati</taxon>
        <taxon>Pseudomonadota</taxon>
        <taxon>Alphaproteobacteria</taxon>
        <taxon>Caulobacterales</taxon>
        <taxon>Caulobacteraceae</taxon>
        <taxon>Phenylobacterium</taxon>
    </lineage>
</organism>
<dbReference type="EMBL" id="QFYS01000004">
    <property type="protein sequence ID" value="RAK65604.1"/>
    <property type="molecule type" value="Genomic_DNA"/>
</dbReference>
<protein>
    <submittedName>
        <fullName evidence="1">Nucleoside-diphosphate sugar epimerase</fullName>
    </submittedName>
</protein>
<dbReference type="OrthoDB" id="272235at2"/>
<dbReference type="AlphaFoldDB" id="A0A328BI75"/>
<evidence type="ECO:0000313" key="2">
    <source>
        <dbReference type="Proteomes" id="UP000249524"/>
    </source>
</evidence>
<sequence>MTAGRPLRIWAVSDGRAGIEAQALGLAEAVARLRPALITRKRIGWRGGLGRLPWRMIPPAARTGDAIAPPWPDIWIAAGRATLPLSTRMLDWADGRTFVVQTQDPKAPLARFDLVAPPQHDGLTGPNVFPILGAPNRITPEALALEFARFQERLAPLPHPRVAVVVGGRSKAHRLPADHARRLAGDIARMIDESGGSLMLSFTRRTPAPARAAMSGELSSLPGVVWDGTGENPYFAFLAAADAILVTEDSTNLATDAAATGKPLFILPMPGHSAKLARFHAELERRGIARPFAGALTPVDAYEPLAETDRLARELLRRYDGSA</sequence>
<proteinExistence type="predicted"/>
<evidence type="ECO:0000313" key="1">
    <source>
        <dbReference type="EMBL" id="RAK65604.1"/>
    </source>
</evidence>
<accession>A0A328BI75</accession>
<name>A0A328BI75_9CAUL</name>
<gene>
    <name evidence="1" type="ORF">DJ019_11645</name>
</gene>
<comment type="caution">
    <text evidence="1">The sequence shown here is derived from an EMBL/GenBank/DDBJ whole genome shotgun (WGS) entry which is preliminary data.</text>
</comment>
<dbReference type="PANTHER" id="PTHR33986">
    <property type="entry name" value="OS02G0535700 PROTEIN"/>
    <property type="match status" value="1"/>
</dbReference>
<keyword evidence="2" id="KW-1185">Reference proteome</keyword>
<dbReference type="RefSeq" id="WP_111276200.1">
    <property type="nucleotide sequence ID" value="NZ_QFYS01000004.1"/>
</dbReference>
<dbReference type="PANTHER" id="PTHR33986:SF15">
    <property type="entry name" value="MITOCHONDRIAL FISSION PROTEIN ELM1"/>
    <property type="match status" value="1"/>
</dbReference>
<dbReference type="InterPro" id="IPR009367">
    <property type="entry name" value="Elm1-like"/>
</dbReference>
<dbReference type="Pfam" id="PF06258">
    <property type="entry name" value="Mito_fiss_Elm1"/>
    <property type="match status" value="1"/>
</dbReference>